<keyword evidence="1" id="KW-0694">RNA-binding</keyword>
<dbReference type="InterPro" id="IPR048289">
    <property type="entry name" value="RRM2_NsCP33-like"/>
</dbReference>
<evidence type="ECO:0000313" key="5">
    <source>
        <dbReference type="Proteomes" id="UP000676194"/>
    </source>
</evidence>
<sequence>MSAKNLYVGNLAFSTTSEDLKTVFTQFGEVLKAQVATDRETGRSRGFGFVEIASGGDEAIAAMNGADFQGRNLTVNEAKPREERGGGGGRSSGGSGGGYGGGGGRSGGGGYGGGSGGSSGGRSRRY</sequence>
<dbReference type="Pfam" id="PF00076">
    <property type="entry name" value="RRM_1"/>
    <property type="match status" value="1"/>
</dbReference>
<dbReference type="InterPro" id="IPR035979">
    <property type="entry name" value="RBD_domain_sf"/>
</dbReference>
<dbReference type="SMART" id="SM00360">
    <property type="entry name" value="RRM"/>
    <property type="match status" value="1"/>
</dbReference>
<evidence type="ECO:0000256" key="2">
    <source>
        <dbReference type="SAM" id="MobiDB-lite"/>
    </source>
</evidence>
<dbReference type="CDD" id="cd21608">
    <property type="entry name" value="RRM2_NsCP33_like"/>
    <property type="match status" value="1"/>
</dbReference>
<dbReference type="Proteomes" id="UP000676194">
    <property type="component" value="Chromosome"/>
</dbReference>
<feature type="region of interest" description="Disordered" evidence="2">
    <location>
        <begin position="71"/>
        <end position="126"/>
    </location>
</feature>
<evidence type="ECO:0000259" key="3">
    <source>
        <dbReference type="PROSITE" id="PS50102"/>
    </source>
</evidence>
<dbReference type="PANTHER" id="PTHR48027">
    <property type="entry name" value="HETEROGENEOUS NUCLEAR RIBONUCLEOPROTEIN 87F-RELATED"/>
    <property type="match status" value="1"/>
</dbReference>
<organism evidence="4 5">
    <name type="scientific">Telmatocola sphagniphila</name>
    <dbReference type="NCBI Taxonomy" id="1123043"/>
    <lineage>
        <taxon>Bacteria</taxon>
        <taxon>Pseudomonadati</taxon>
        <taxon>Planctomycetota</taxon>
        <taxon>Planctomycetia</taxon>
        <taxon>Gemmatales</taxon>
        <taxon>Gemmataceae</taxon>
    </lineage>
</organism>
<dbReference type="SUPFAM" id="SSF54928">
    <property type="entry name" value="RNA-binding domain, RBD"/>
    <property type="match status" value="1"/>
</dbReference>
<dbReference type="InterPro" id="IPR052462">
    <property type="entry name" value="SLIRP/GR-RBP-like"/>
</dbReference>
<keyword evidence="5" id="KW-1185">Reference proteome</keyword>
<reference evidence="4" key="1">
    <citation type="submission" date="2021-05" db="EMBL/GenBank/DDBJ databases">
        <title>Complete genome sequence of the cellulolytic planctomycete Telmatocola sphagniphila SP2T and characterization of the first cellulase from planctomycetes.</title>
        <authorList>
            <person name="Rakitin A.L."/>
            <person name="Beletsky A.V."/>
            <person name="Naumoff D.G."/>
            <person name="Kulichevskaya I.S."/>
            <person name="Mardanov A.V."/>
            <person name="Ravin N.V."/>
            <person name="Dedysh S.N."/>
        </authorList>
    </citation>
    <scope>NUCLEOTIDE SEQUENCE</scope>
    <source>
        <strain evidence="4">SP2T</strain>
    </source>
</reference>
<dbReference type="GO" id="GO:0003723">
    <property type="term" value="F:RNA binding"/>
    <property type="evidence" value="ECO:0007669"/>
    <property type="project" value="UniProtKB-KW"/>
</dbReference>
<protein>
    <submittedName>
        <fullName evidence="4">RNA-binding protein</fullName>
    </submittedName>
</protein>
<dbReference type="InterPro" id="IPR000504">
    <property type="entry name" value="RRM_dom"/>
</dbReference>
<evidence type="ECO:0000256" key="1">
    <source>
        <dbReference type="ARBA" id="ARBA00022884"/>
    </source>
</evidence>
<dbReference type="KEGG" id="tsph:KIH39_25085"/>
<name>A0A8E6B642_9BACT</name>
<feature type="domain" description="RRM" evidence="3">
    <location>
        <begin position="4"/>
        <end position="80"/>
    </location>
</feature>
<evidence type="ECO:0000313" key="4">
    <source>
        <dbReference type="EMBL" id="QVL32072.1"/>
    </source>
</evidence>
<feature type="compositionally biased region" description="Gly residues" evidence="2">
    <location>
        <begin position="86"/>
        <end position="120"/>
    </location>
</feature>
<dbReference type="RefSeq" id="WP_213496682.1">
    <property type="nucleotide sequence ID" value="NZ_CP074694.1"/>
</dbReference>
<dbReference type="InterPro" id="IPR012677">
    <property type="entry name" value="Nucleotide-bd_a/b_plait_sf"/>
</dbReference>
<dbReference type="Gene3D" id="3.30.70.330">
    <property type="match status" value="1"/>
</dbReference>
<dbReference type="PROSITE" id="PS50102">
    <property type="entry name" value="RRM"/>
    <property type="match status" value="1"/>
</dbReference>
<gene>
    <name evidence="4" type="ORF">KIH39_25085</name>
</gene>
<accession>A0A8E6B642</accession>
<dbReference type="AlphaFoldDB" id="A0A8E6B642"/>
<dbReference type="EMBL" id="CP074694">
    <property type="protein sequence ID" value="QVL32072.1"/>
    <property type="molecule type" value="Genomic_DNA"/>
</dbReference>
<proteinExistence type="predicted"/>